<dbReference type="Gene3D" id="3.10.10.10">
    <property type="entry name" value="HIV Type 1 Reverse Transcriptase, subunit A, domain 1"/>
    <property type="match status" value="1"/>
</dbReference>
<dbReference type="GO" id="GO:0004519">
    <property type="term" value="F:endonuclease activity"/>
    <property type="evidence" value="ECO:0007669"/>
    <property type="project" value="UniProtKB-KW"/>
</dbReference>
<sequence>MSTAMKSDEVVQKAFDAITSKLAKLDCLEATDGSLSRLEQQQQDQQPALAMEAQNQQIIPHIADGAWAPLPMATMRIGHPNFMNWTFQTTSGRGGHVFEVPRNSCKATQASTLISAHIFSSCDSASVMDALLPDFVHIFSEPQGPPHQRHCDHCIHLLPGTTWQYHWRMPQYSREYAQPYLELQKEELENQCRDMLAMGSSSAFSSPVLPPWMSFAMNSTAPNTSSSSICTRGTTKVHVHEDDIAKTAFRTHDGLYEFLVMSFGLSNALAPRL</sequence>
<evidence type="ECO:0000313" key="9">
    <source>
        <dbReference type="Proteomes" id="UP001341281"/>
    </source>
</evidence>
<evidence type="ECO:0000256" key="3">
    <source>
        <dbReference type="ARBA" id="ARBA00022695"/>
    </source>
</evidence>
<dbReference type="GO" id="GO:0006508">
    <property type="term" value="P:proteolysis"/>
    <property type="evidence" value="ECO:0007669"/>
    <property type="project" value="UniProtKB-KW"/>
</dbReference>
<dbReference type="AlphaFoldDB" id="A0AAQ3X8K4"/>
<evidence type="ECO:0000256" key="6">
    <source>
        <dbReference type="ARBA" id="ARBA00022801"/>
    </source>
</evidence>
<keyword evidence="9" id="KW-1185">Reference proteome</keyword>
<keyword evidence="7" id="KW-0695">RNA-directed DNA polymerase</keyword>
<dbReference type="GO" id="GO:0003964">
    <property type="term" value="F:RNA-directed DNA polymerase activity"/>
    <property type="evidence" value="ECO:0007669"/>
    <property type="project" value="UniProtKB-KW"/>
</dbReference>
<dbReference type="InterPro" id="IPR053134">
    <property type="entry name" value="RNA-dir_DNA_polymerase"/>
</dbReference>
<keyword evidence="3" id="KW-0548">Nucleotidyltransferase</keyword>
<name>A0AAQ3X8K4_PASNO</name>
<evidence type="ECO:0000256" key="7">
    <source>
        <dbReference type="ARBA" id="ARBA00022918"/>
    </source>
</evidence>
<dbReference type="PANTHER" id="PTHR24559">
    <property type="entry name" value="TRANSPOSON TY3-I GAG-POL POLYPROTEIN"/>
    <property type="match status" value="1"/>
</dbReference>
<organism evidence="8 9">
    <name type="scientific">Paspalum notatum var. saurae</name>
    <dbReference type="NCBI Taxonomy" id="547442"/>
    <lineage>
        <taxon>Eukaryota</taxon>
        <taxon>Viridiplantae</taxon>
        <taxon>Streptophyta</taxon>
        <taxon>Embryophyta</taxon>
        <taxon>Tracheophyta</taxon>
        <taxon>Spermatophyta</taxon>
        <taxon>Magnoliopsida</taxon>
        <taxon>Liliopsida</taxon>
        <taxon>Poales</taxon>
        <taxon>Poaceae</taxon>
        <taxon>PACMAD clade</taxon>
        <taxon>Panicoideae</taxon>
        <taxon>Andropogonodae</taxon>
        <taxon>Paspaleae</taxon>
        <taxon>Paspalinae</taxon>
        <taxon>Paspalum</taxon>
    </lineage>
</organism>
<dbReference type="InterPro" id="IPR043502">
    <property type="entry name" value="DNA/RNA_pol_sf"/>
</dbReference>
<reference evidence="8 9" key="1">
    <citation type="submission" date="2024-02" db="EMBL/GenBank/DDBJ databases">
        <title>High-quality chromosome-scale genome assembly of Pensacola bahiagrass (Paspalum notatum Flugge var. saurae).</title>
        <authorList>
            <person name="Vega J.M."/>
            <person name="Podio M."/>
            <person name="Orjuela J."/>
            <person name="Siena L.A."/>
            <person name="Pessino S.C."/>
            <person name="Combes M.C."/>
            <person name="Mariac C."/>
            <person name="Albertini E."/>
            <person name="Pupilli F."/>
            <person name="Ortiz J.P.A."/>
            <person name="Leblanc O."/>
        </authorList>
    </citation>
    <scope>NUCLEOTIDE SEQUENCE [LARGE SCALE GENOMIC DNA]</scope>
    <source>
        <strain evidence="8">R1</strain>
        <tissue evidence="8">Leaf</tissue>
    </source>
</reference>
<keyword evidence="1" id="KW-0645">Protease</keyword>
<keyword evidence="5" id="KW-0255">Endonuclease</keyword>
<evidence type="ECO:0000256" key="4">
    <source>
        <dbReference type="ARBA" id="ARBA00022722"/>
    </source>
</evidence>
<dbReference type="SUPFAM" id="SSF56672">
    <property type="entry name" value="DNA/RNA polymerases"/>
    <property type="match status" value="1"/>
</dbReference>
<dbReference type="GO" id="GO:0008233">
    <property type="term" value="F:peptidase activity"/>
    <property type="evidence" value="ECO:0007669"/>
    <property type="project" value="UniProtKB-KW"/>
</dbReference>
<gene>
    <name evidence="8" type="ORF">U9M48_036093</name>
</gene>
<dbReference type="Proteomes" id="UP001341281">
    <property type="component" value="Chromosome 08"/>
</dbReference>
<dbReference type="FunFam" id="3.10.10.10:FF:000007">
    <property type="entry name" value="Retrovirus-related Pol polyprotein from transposon 17.6-like Protein"/>
    <property type="match status" value="1"/>
</dbReference>
<evidence type="ECO:0000256" key="2">
    <source>
        <dbReference type="ARBA" id="ARBA00022679"/>
    </source>
</evidence>
<dbReference type="EMBL" id="CP144752">
    <property type="protein sequence ID" value="WVZ89728.1"/>
    <property type="molecule type" value="Genomic_DNA"/>
</dbReference>
<keyword evidence="4" id="KW-0540">Nuclease</keyword>
<evidence type="ECO:0000256" key="5">
    <source>
        <dbReference type="ARBA" id="ARBA00022759"/>
    </source>
</evidence>
<protein>
    <submittedName>
        <fullName evidence="8">Uncharacterized protein</fullName>
    </submittedName>
</protein>
<proteinExistence type="predicted"/>
<evidence type="ECO:0000313" key="8">
    <source>
        <dbReference type="EMBL" id="WVZ89728.1"/>
    </source>
</evidence>
<keyword evidence="2" id="KW-0808">Transferase</keyword>
<evidence type="ECO:0000256" key="1">
    <source>
        <dbReference type="ARBA" id="ARBA00022670"/>
    </source>
</evidence>
<dbReference type="PANTHER" id="PTHR24559:SF444">
    <property type="entry name" value="REVERSE TRANSCRIPTASE DOMAIN-CONTAINING PROTEIN"/>
    <property type="match status" value="1"/>
</dbReference>
<keyword evidence="6" id="KW-0378">Hydrolase</keyword>
<accession>A0AAQ3X8K4</accession>